<organism evidence="2 3">
    <name type="scientific">Calidithermus terrae</name>
    <dbReference type="NCBI Taxonomy" id="1408545"/>
    <lineage>
        <taxon>Bacteria</taxon>
        <taxon>Thermotogati</taxon>
        <taxon>Deinococcota</taxon>
        <taxon>Deinococci</taxon>
        <taxon>Thermales</taxon>
        <taxon>Thermaceae</taxon>
        <taxon>Calidithermus</taxon>
    </lineage>
</organism>
<evidence type="ECO:0000256" key="1">
    <source>
        <dbReference type="SAM" id="Phobius"/>
    </source>
</evidence>
<evidence type="ECO:0000313" key="2">
    <source>
        <dbReference type="EMBL" id="RIH83587.1"/>
    </source>
</evidence>
<keyword evidence="3" id="KW-1185">Reference proteome</keyword>
<proteinExistence type="predicted"/>
<dbReference type="RefSeq" id="WP_119315301.1">
    <property type="nucleotide sequence ID" value="NZ_QXDL01000089.1"/>
</dbReference>
<sequence length="85" mass="8705">MDTPRAYLVLANLLIWLPPLVSALGPGSAFVAALALGCIMVSLVALWVGVVGSIRQGRSAANLPLMAVYGVGAVVSLFLARSLSP</sequence>
<comment type="caution">
    <text evidence="2">The sequence shown here is derived from an EMBL/GenBank/DDBJ whole genome shotgun (WGS) entry which is preliminary data.</text>
</comment>
<evidence type="ECO:0000313" key="3">
    <source>
        <dbReference type="Proteomes" id="UP000265715"/>
    </source>
</evidence>
<accession>A0A399EG16</accession>
<protein>
    <submittedName>
        <fullName evidence="2">Uncharacterized protein</fullName>
    </submittedName>
</protein>
<dbReference type="Proteomes" id="UP000265715">
    <property type="component" value="Unassembled WGS sequence"/>
</dbReference>
<reference evidence="2 3" key="1">
    <citation type="submission" date="2018-08" db="EMBL/GenBank/DDBJ databases">
        <title>Meiothermus terrae DSM 26712 genome sequencing project.</title>
        <authorList>
            <person name="Da Costa M.S."/>
            <person name="Albuquerque L."/>
            <person name="Raposo P."/>
            <person name="Froufe H.J.C."/>
            <person name="Barroso C.S."/>
            <person name="Egas C."/>
        </authorList>
    </citation>
    <scope>NUCLEOTIDE SEQUENCE [LARGE SCALE GENOMIC DNA]</scope>
    <source>
        <strain evidence="2 3">DSM 26712</strain>
    </source>
</reference>
<keyword evidence="1" id="KW-0472">Membrane</keyword>
<feature type="transmembrane region" description="Helical" evidence="1">
    <location>
        <begin position="61"/>
        <end position="80"/>
    </location>
</feature>
<name>A0A399EG16_9DEIN</name>
<keyword evidence="1" id="KW-1133">Transmembrane helix</keyword>
<gene>
    <name evidence="2" type="ORF">Mterra_02244</name>
</gene>
<feature type="transmembrane region" description="Helical" evidence="1">
    <location>
        <begin position="33"/>
        <end position="54"/>
    </location>
</feature>
<dbReference type="OrthoDB" id="9947558at2"/>
<keyword evidence="1" id="KW-0812">Transmembrane</keyword>
<dbReference type="AlphaFoldDB" id="A0A399EG16"/>
<dbReference type="EMBL" id="QXDL01000089">
    <property type="protein sequence ID" value="RIH83587.1"/>
    <property type="molecule type" value="Genomic_DNA"/>
</dbReference>